<name>A0ABD0K8I4_9CAEN</name>
<reference evidence="2 3" key="1">
    <citation type="journal article" date="2023" name="Sci. Data">
        <title>Genome assembly of the Korean intertidal mud-creeper Batillaria attramentaria.</title>
        <authorList>
            <person name="Patra A.K."/>
            <person name="Ho P.T."/>
            <person name="Jun S."/>
            <person name="Lee S.J."/>
            <person name="Kim Y."/>
            <person name="Won Y.J."/>
        </authorList>
    </citation>
    <scope>NUCLEOTIDE SEQUENCE [LARGE SCALE GENOMIC DNA]</scope>
    <source>
        <strain evidence="2">Wonlab-2016</strain>
    </source>
</reference>
<keyword evidence="3" id="KW-1185">Reference proteome</keyword>
<feature type="compositionally biased region" description="Basic and acidic residues" evidence="1">
    <location>
        <begin position="248"/>
        <end position="260"/>
    </location>
</feature>
<proteinExistence type="predicted"/>
<feature type="region of interest" description="Disordered" evidence="1">
    <location>
        <begin position="123"/>
        <end position="280"/>
    </location>
</feature>
<organism evidence="2 3">
    <name type="scientific">Batillaria attramentaria</name>
    <dbReference type="NCBI Taxonomy" id="370345"/>
    <lineage>
        <taxon>Eukaryota</taxon>
        <taxon>Metazoa</taxon>
        <taxon>Spiralia</taxon>
        <taxon>Lophotrochozoa</taxon>
        <taxon>Mollusca</taxon>
        <taxon>Gastropoda</taxon>
        <taxon>Caenogastropoda</taxon>
        <taxon>Sorbeoconcha</taxon>
        <taxon>Cerithioidea</taxon>
        <taxon>Batillariidae</taxon>
        <taxon>Batillaria</taxon>
    </lineage>
</organism>
<protein>
    <submittedName>
        <fullName evidence="2">Uncharacterized protein</fullName>
    </submittedName>
</protein>
<feature type="non-terminal residue" evidence="2">
    <location>
        <position position="303"/>
    </location>
</feature>
<evidence type="ECO:0000256" key="1">
    <source>
        <dbReference type="SAM" id="MobiDB-lite"/>
    </source>
</evidence>
<sequence>MHVVGVSGACSTRRPAWCYDQMCYMRSREELLFRAAVRFQHKRLDLQEQHSMLVQKARSVGRKKPDDMLDYMSSMSSVSILREITNGPLWRRHRHRHDHRHHYDSSRDSDTRTVHDDVTSGTVRVGLAESQSVHDSTANDGKDGVSHVVSRSPIATRPAVNGDVSDASGKQSHFHFQTLNCHGSTDEPSTSKGIRKRPNNHWHHNRTGNLDGDSDSFASRSQSSVSSPTGKKRRKKDVSPAPSLQKVAEQKRPVKRRFEVTETACAQSRAPAPGRPCVTDGKSVNSAVVAADDYLAALSFPTA</sequence>
<evidence type="ECO:0000313" key="2">
    <source>
        <dbReference type="EMBL" id="KAK7483414.1"/>
    </source>
</evidence>
<feature type="compositionally biased region" description="Polar residues" evidence="1">
    <location>
        <begin position="129"/>
        <end position="139"/>
    </location>
</feature>
<accession>A0ABD0K8I4</accession>
<feature type="compositionally biased region" description="Polar residues" evidence="1">
    <location>
        <begin position="168"/>
        <end position="192"/>
    </location>
</feature>
<dbReference type="EMBL" id="JACVVK020000227">
    <property type="protein sequence ID" value="KAK7483414.1"/>
    <property type="molecule type" value="Genomic_DNA"/>
</dbReference>
<feature type="compositionally biased region" description="Low complexity" evidence="1">
    <location>
        <begin position="215"/>
        <end position="227"/>
    </location>
</feature>
<comment type="caution">
    <text evidence="2">The sequence shown here is derived from an EMBL/GenBank/DDBJ whole genome shotgun (WGS) entry which is preliminary data.</text>
</comment>
<feature type="compositionally biased region" description="Basic residues" evidence="1">
    <location>
        <begin position="193"/>
        <end position="206"/>
    </location>
</feature>
<dbReference type="Proteomes" id="UP001519460">
    <property type="component" value="Unassembled WGS sequence"/>
</dbReference>
<evidence type="ECO:0000313" key="3">
    <source>
        <dbReference type="Proteomes" id="UP001519460"/>
    </source>
</evidence>
<dbReference type="AlphaFoldDB" id="A0ABD0K8I4"/>
<gene>
    <name evidence="2" type="ORF">BaRGS_00025354</name>
</gene>